<dbReference type="RefSeq" id="WP_203584533.1">
    <property type="nucleotide sequence ID" value="NZ_JACOPV010000008.1"/>
</dbReference>
<dbReference type="Proteomes" id="UP000745663">
    <property type="component" value="Unassembled WGS sequence"/>
</dbReference>
<keyword evidence="2" id="KW-1185">Reference proteome</keyword>
<accession>A0ABS2BY93</accession>
<protein>
    <submittedName>
        <fullName evidence="1">Uncharacterized protein</fullName>
    </submittedName>
</protein>
<evidence type="ECO:0000313" key="1">
    <source>
        <dbReference type="EMBL" id="MBM5458592.1"/>
    </source>
</evidence>
<proteinExistence type="predicted"/>
<organism evidence="1 2">
    <name type="scientific">Pseudomonas arcuscaelestis</name>
    <dbReference type="NCBI Taxonomy" id="2710591"/>
    <lineage>
        <taxon>Bacteria</taxon>
        <taxon>Pseudomonadati</taxon>
        <taxon>Pseudomonadota</taxon>
        <taxon>Gammaproteobacteria</taxon>
        <taxon>Pseudomonadales</taxon>
        <taxon>Pseudomonadaceae</taxon>
        <taxon>Pseudomonas</taxon>
    </lineage>
</organism>
<comment type="caution">
    <text evidence="1">The sequence shown here is derived from an EMBL/GenBank/DDBJ whole genome shotgun (WGS) entry which is preliminary data.</text>
</comment>
<evidence type="ECO:0000313" key="2">
    <source>
        <dbReference type="Proteomes" id="UP000745663"/>
    </source>
</evidence>
<reference evidence="1 2" key="1">
    <citation type="submission" date="2020-08" db="EMBL/GenBank/DDBJ databases">
        <title>Description of novel Pseudomonas species.</title>
        <authorList>
            <person name="Duman M."/>
            <person name="Mulet M."/>
            <person name="Altun S."/>
            <person name="Saticioglu I.B."/>
            <person name="Lalucat J."/>
            <person name="Garcia-Valdes E."/>
        </authorList>
    </citation>
    <scope>NUCLEOTIDE SEQUENCE [LARGE SCALE GENOMIC DNA]</scope>
    <source>
        <strain evidence="1 2">P66</strain>
    </source>
</reference>
<sequence>MRHDPDQTIEVMSTYTAQAVGHRGRTVRLNGGKVPLATATYNRSQDDKTKEQVAARIAALWNLAKGSSTADIEALVDNGITLSKMVSMALENHSEHASGTPRAGQQ</sequence>
<name>A0ABS2BY93_9PSED</name>
<gene>
    <name evidence="1" type="ORF">H8F21_13565</name>
</gene>
<dbReference type="EMBL" id="JACOPV010000008">
    <property type="protein sequence ID" value="MBM5458592.1"/>
    <property type="molecule type" value="Genomic_DNA"/>
</dbReference>